<gene>
    <name evidence="2" type="ORF">NPIRD3C_0857</name>
</gene>
<accession>A0A0C5BV45</accession>
<keyword evidence="3" id="KW-1185">Reference proteome</keyword>
<keyword evidence="1" id="KW-0812">Transmembrane</keyword>
<dbReference type="AlphaFoldDB" id="A0A0C5BV45"/>
<dbReference type="KEGG" id="nid:NPIRD3C_0857"/>
<sequence length="171" mass="19448">MNKYSVITIIAIIVIISPFLFSAMNVIGSQQLEYRWYSPGTFSFFTMLNHGETEFCNTLPFWISFQKFEVSVFYTDAYLGSYVVKPLTLDPLASGVQEGVFSSEDISNAQHVFMNFDFEFDSGDIRLDPNQFVVVIQTDTPILNLIPYSSTTQITGFEFDQIMNAEDLTCD</sequence>
<evidence type="ECO:0000313" key="2">
    <source>
        <dbReference type="EMBL" id="AJM92069.1"/>
    </source>
</evidence>
<evidence type="ECO:0000313" key="3">
    <source>
        <dbReference type="Proteomes" id="UP000032027"/>
    </source>
</evidence>
<dbReference type="OrthoDB" id="2471at2157"/>
<dbReference type="PATRIC" id="fig|1582439.9.peg.879"/>
<dbReference type="HOGENOM" id="CLU_132451_0_0_2"/>
<dbReference type="RefSeq" id="WP_148702982.1">
    <property type="nucleotide sequence ID" value="NZ_CP010868.1"/>
</dbReference>
<evidence type="ECO:0000256" key="1">
    <source>
        <dbReference type="SAM" id="Phobius"/>
    </source>
</evidence>
<keyword evidence="1" id="KW-1133">Transmembrane helix</keyword>
<proteinExistence type="predicted"/>
<organism evidence="2 3">
    <name type="scientific">Nitrosopumilus piranensis</name>
    <dbReference type="NCBI Taxonomy" id="1582439"/>
    <lineage>
        <taxon>Archaea</taxon>
        <taxon>Nitrososphaerota</taxon>
        <taxon>Nitrososphaeria</taxon>
        <taxon>Nitrosopumilales</taxon>
        <taxon>Nitrosopumilaceae</taxon>
        <taxon>Nitrosopumilus</taxon>
    </lineage>
</organism>
<reference evidence="2 3" key="2">
    <citation type="journal article" date="2016" name="ISME J.">
        <title>Physiological and genomic characterization of two novel marine thaumarchaeal strains indicates niche differentiation.</title>
        <authorList>
            <person name="Bayer B."/>
            <person name="Vojvoda J."/>
            <person name="Offre P."/>
            <person name="Alves R.J."/>
            <person name="Elisabeth N.H."/>
            <person name="Garcia J.A."/>
            <person name="Volland J.M."/>
            <person name="Srivastava A."/>
            <person name="Schleper C."/>
            <person name="Herndl G.J."/>
        </authorList>
    </citation>
    <scope>NUCLEOTIDE SEQUENCE [LARGE SCALE GENOMIC DNA]</scope>
    <source>
        <strain evidence="2 3">D3C</strain>
    </source>
</reference>
<reference evidence="2 3" key="3">
    <citation type="journal article" date="2019" name="Int. J. Syst. Evol. Microbiol.">
        <title>Nitrosopumilus adriaticus sp. nov. and Nitrosopumilus piranensis sp. nov., two ammonia-oxidizing archaea from the Adriatic Sea and members of the class Nitrososphaeria.</title>
        <authorList>
            <person name="Bayer B."/>
            <person name="Vojvoda J."/>
            <person name="Reinthaler T."/>
            <person name="Reyes C."/>
            <person name="Pinto M."/>
            <person name="Herndl G.J."/>
        </authorList>
    </citation>
    <scope>NUCLEOTIDE SEQUENCE [LARGE SCALE GENOMIC DNA]</scope>
    <source>
        <strain evidence="2 3">D3C</strain>
    </source>
</reference>
<dbReference type="GeneID" id="41600023"/>
<feature type="transmembrane region" description="Helical" evidence="1">
    <location>
        <begin position="6"/>
        <end position="27"/>
    </location>
</feature>
<reference evidence="3" key="1">
    <citation type="submission" date="2015-02" db="EMBL/GenBank/DDBJ databases">
        <title>Characterization of two novel Thaumarchaeota isolated from the Northern Adriatic Sea.</title>
        <authorList>
            <person name="Bayer B."/>
            <person name="Vojvoda J."/>
            <person name="Offre P."/>
            <person name="Srivastava A."/>
            <person name="Elisabeth N."/>
            <person name="Garcia J.A.L."/>
            <person name="Schleper C."/>
            <person name="Herndl G.J."/>
        </authorList>
    </citation>
    <scope>NUCLEOTIDE SEQUENCE [LARGE SCALE GENOMIC DNA]</scope>
    <source>
        <strain evidence="3">D3C</strain>
    </source>
</reference>
<name>A0A0C5BV45_9ARCH</name>
<dbReference type="EMBL" id="CP010868">
    <property type="protein sequence ID" value="AJM92069.1"/>
    <property type="molecule type" value="Genomic_DNA"/>
</dbReference>
<evidence type="ECO:0008006" key="4">
    <source>
        <dbReference type="Google" id="ProtNLM"/>
    </source>
</evidence>
<protein>
    <recommendedName>
        <fullName evidence="4">Thr operon leader peptide</fullName>
    </recommendedName>
</protein>
<dbReference type="Proteomes" id="UP000032027">
    <property type="component" value="Chromosome"/>
</dbReference>
<keyword evidence="1" id="KW-0472">Membrane</keyword>